<dbReference type="AlphaFoldDB" id="A0A369WD14"/>
<dbReference type="InterPro" id="IPR051783">
    <property type="entry name" value="NAD(P)-dependent_oxidoreduct"/>
</dbReference>
<feature type="domain" description="NAD-dependent epimerase/dehydratase" evidence="1">
    <location>
        <begin position="8"/>
        <end position="162"/>
    </location>
</feature>
<proteinExistence type="predicted"/>
<name>A0A369WD14_9GAMM</name>
<dbReference type="InterPro" id="IPR001509">
    <property type="entry name" value="Epimerase_deHydtase"/>
</dbReference>
<dbReference type="PANTHER" id="PTHR48079">
    <property type="entry name" value="PROTEIN YEEZ"/>
    <property type="match status" value="1"/>
</dbReference>
<comment type="caution">
    <text evidence="2">The sequence shown here is derived from an EMBL/GenBank/DDBJ whole genome shotgun (WGS) entry which is preliminary data.</text>
</comment>
<accession>A0A369WD14</accession>
<dbReference type="GO" id="GO:0005737">
    <property type="term" value="C:cytoplasm"/>
    <property type="evidence" value="ECO:0007669"/>
    <property type="project" value="TreeGrafter"/>
</dbReference>
<keyword evidence="3" id="KW-1185">Reference proteome</keyword>
<evidence type="ECO:0000313" key="3">
    <source>
        <dbReference type="Proteomes" id="UP000253769"/>
    </source>
</evidence>
<dbReference type="Gene3D" id="3.40.50.720">
    <property type="entry name" value="NAD(P)-binding Rossmann-like Domain"/>
    <property type="match status" value="1"/>
</dbReference>
<dbReference type="SUPFAM" id="SSF51735">
    <property type="entry name" value="NAD(P)-binding Rossmann-fold domains"/>
    <property type="match status" value="1"/>
</dbReference>
<dbReference type="GO" id="GO:0004029">
    <property type="term" value="F:aldehyde dehydrogenase (NAD+) activity"/>
    <property type="evidence" value="ECO:0007669"/>
    <property type="project" value="TreeGrafter"/>
</dbReference>
<dbReference type="EMBL" id="QQOH01000004">
    <property type="protein sequence ID" value="RDE19069.1"/>
    <property type="molecule type" value="Genomic_DNA"/>
</dbReference>
<dbReference type="PANTHER" id="PTHR48079:SF6">
    <property type="entry name" value="NAD(P)-BINDING DOMAIN-CONTAINING PROTEIN-RELATED"/>
    <property type="match status" value="1"/>
</dbReference>
<dbReference type="OrthoDB" id="9808276at2"/>
<sequence>MVATVLLVGCGKIGTGLGLQLSRAGHRCFGLKRHLNQLPEAIQGIAADVTDPVSLEGLPQHHYLVFSLVPAAYSAEGYQQAYVEGLRNLLQALREQQLCPKRIFFVSSAAVYHQRDGSWVDESSPTEPTGFNGQAMLDAEQLLADSEFIGTSVRFSGIYGAGRERILNWVRQGVTALPEPCQYGNRIHQQDCIGVLRFLIEQDQAGQSLAPIYLASDPNPAPYHEVLDWLRQRLAVEVAPQPEDFSQKLRSGSKRCSSKQLQALGYQFQYPDYRAGFEAMIAAAD</sequence>
<evidence type="ECO:0000313" key="2">
    <source>
        <dbReference type="EMBL" id="RDE19069.1"/>
    </source>
</evidence>
<organism evidence="2 3">
    <name type="scientific">Motiliproteus coralliicola</name>
    <dbReference type="NCBI Taxonomy" id="2283196"/>
    <lineage>
        <taxon>Bacteria</taxon>
        <taxon>Pseudomonadati</taxon>
        <taxon>Pseudomonadota</taxon>
        <taxon>Gammaproteobacteria</taxon>
        <taxon>Oceanospirillales</taxon>
        <taxon>Oceanospirillaceae</taxon>
        <taxon>Motiliproteus</taxon>
    </lineage>
</organism>
<dbReference type="Pfam" id="PF01370">
    <property type="entry name" value="Epimerase"/>
    <property type="match status" value="1"/>
</dbReference>
<protein>
    <submittedName>
        <fullName evidence="2">SDR family NAD(P)-dependent oxidoreductase</fullName>
    </submittedName>
</protein>
<reference evidence="2 3" key="1">
    <citation type="submission" date="2018-07" db="EMBL/GenBank/DDBJ databases">
        <title>Motiliproteus coralliicola sp. nov., a bacterium isolated from Coral.</title>
        <authorList>
            <person name="Wang G."/>
        </authorList>
    </citation>
    <scope>NUCLEOTIDE SEQUENCE [LARGE SCALE GENOMIC DNA]</scope>
    <source>
        <strain evidence="2 3">C34</strain>
    </source>
</reference>
<gene>
    <name evidence="2" type="ORF">DV711_15875</name>
</gene>
<evidence type="ECO:0000259" key="1">
    <source>
        <dbReference type="Pfam" id="PF01370"/>
    </source>
</evidence>
<dbReference type="InterPro" id="IPR036291">
    <property type="entry name" value="NAD(P)-bd_dom_sf"/>
</dbReference>
<dbReference type="CDD" id="cd05266">
    <property type="entry name" value="SDR_a4"/>
    <property type="match status" value="1"/>
</dbReference>
<dbReference type="Proteomes" id="UP000253769">
    <property type="component" value="Unassembled WGS sequence"/>
</dbReference>